<protein>
    <submittedName>
        <fullName evidence="1">Uncharacterized protein</fullName>
    </submittedName>
</protein>
<reference evidence="1 2" key="1">
    <citation type="submission" date="2018-12" db="EMBL/GenBank/DDBJ databases">
        <title>Rubrispira sanarue gen. nov., sp., nov., a member of the order Silvanigrellales, isolated from a brackish lake in Hamamatsu Japan.</title>
        <authorList>
            <person name="Maejima Y."/>
            <person name="Iino T."/>
            <person name="Muraguchi Y."/>
            <person name="Fukuda K."/>
            <person name="Nojiri H."/>
            <person name="Ohkuma M."/>
            <person name="Moriuchi R."/>
            <person name="Dohra H."/>
            <person name="Kimbara K."/>
            <person name="Shintani M."/>
        </authorList>
    </citation>
    <scope>NUCLEOTIDE SEQUENCE [LARGE SCALE GENOMIC DNA]</scope>
    <source>
        <strain evidence="1 2">RF1110005</strain>
        <plasmid evidence="1 2">79K</plasmid>
    </source>
</reference>
<gene>
    <name evidence="1" type="ORF">JCM31447_31420</name>
</gene>
<geneLocation type="plasmid" evidence="1 2">
    <name>79K</name>
</geneLocation>
<organism evidence="1 2">
    <name type="scientific">Fluviispira sanaruensis</name>
    <dbReference type="NCBI Taxonomy" id="2493639"/>
    <lineage>
        <taxon>Bacteria</taxon>
        <taxon>Pseudomonadati</taxon>
        <taxon>Bdellovibrionota</taxon>
        <taxon>Oligoflexia</taxon>
        <taxon>Silvanigrellales</taxon>
        <taxon>Silvanigrellaceae</taxon>
        <taxon>Fluviispira</taxon>
    </lineage>
</organism>
<name>A0A4P2VNY5_FLUSA</name>
<evidence type="ECO:0000313" key="1">
    <source>
        <dbReference type="EMBL" id="BBH54668.1"/>
    </source>
</evidence>
<proteinExistence type="predicted"/>
<dbReference type="KEGG" id="sbf:JCM31447_31420"/>
<keyword evidence="1" id="KW-0614">Plasmid</keyword>
<sequence length="324" mass="38442">MSFLGSFKSKDNYSIFLDPEFNRNGSIRENIIAIKKSENYELKALFRTYYLNDEIVIVVSRFDSFSISGEIEYFVQKFCYQYRIKAEKVKFYEVIDPIFNKDVTLRRFTSQTDLNDGYIRYLPNPNWKESLTIEEFEKIIGTKYQTTYYTSLQTPDHLKYLNEGRLKLITYSMSALRSVDGLYDIEIKNHLMLGEAPFQENKKFYSKLQKINIKCENNELKKTSEANFELNLNKYPEHFYKISNKFARYFDGFEFEGFKNGSEFVIARTHLTRMISEMHIKYIKNDPRKYLIDDNEMNNLLAVVDYVLCTNLSPINLKLLPTTI</sequence>
<keyword evidence="2" id="KW-1185">Reference proteome</keyword>
<dbReference type="RefSeq" id="WP_130613117.1">
    <property type="nucleotide sequence ID" value="NZ_AP019369.1"/>
</dbReference>
<dbReference type="EMBL" id="AP019369">
    <property type="protein sequence ID" value="BBH54668.1"/>
    <property type="molecule type" value="Genomic_DNA"/>
</dbReference>
<dbReference type="AlphaFoldDB" id="A0A4P2VNY5"/>
<evidence type="ECO:0000313" key="2">
    <source>
        <dbReference type="Proteomes" id="UP000291236"/>
    </source>
</evidence>
<dbReference type="Proteomes" id="UP000291236">
    <property type="component" value="Plasmid 79K"/>
</dbReference>
<dbReference type="GeneID" id="39493225"/>
<accession>A0A4P2VNY5</accession>